<comment type="caution">
    <text evidence="7">The sequence shown here is derived from an EMBL/GenBank/DDBJ whole genome shotgun (WGS) entry which is preliminary data.</text>
</comment>
<dbReference type="InterPro" id="IPR036388">
    <property type="entry name" value="WH-like_DNA-bd_sf"/>
</dbReference>
<dbReference type="InterPro" id="IPR014757">
    <property type="entry name" value="Tscrpt_reg_IclR_C"/>
</dbReference>
<dbReference type="Proteomes" id="UP000054870">
    <property type="component" value="Unassembled WGS sequence"/>
</dbReference>
<evidence type="ECO:0000313" key="8">
    <source>
        <dbReference type="Proteomes" id="UP000054870"/>
    </source>
</evidence>
<dbReference type="GO" id="GO:0045892">
    <property type="term" value="P:negative regulation of DNA-templated transcription"/>
    <property type="evidence" value="ECO:0007669"/>
    <property type="project" value="TreeGrafter"/>
</dbReference>
<evidence type="ECO:0000313" key="7">
    <source>
        <dbReference type="EMBL" id="SAK91388.1"/>
    </source>
</evidence>
<evidence type="ECO:0000256" key="2">
    <source>
        <dbReference type="ARBA" id="ARBA00023125"/>
    </source>
</evidence>
<dbReference type="SUPFAM" id="SSF46785">
    <property type="entry name" value="Winged helix' DNA-binding domain"/>
    <property type="match status" value="1"/>
</dbReference>
<keyword evidence="1" id="KW-0805">Transcription regulation</keyword>
<dbReference type="AlphaFoldDB" id="A0A158DA00"/>
<dbReference type="Gene3D" id="1.10.10.10">
    <property type="entry name" value="Winged helix-like DNA-binding domain superfamily/Winged helix DNA-binding domain"/>
    <property type="match status" value="1"/>
</dbReference>
<organism evidence="7 8">
    <name type="scientific">Caballeronia catudaia</name>
    <dbReference type="NCBI Taxonomy" id="1777136"/>
    <lineage>
        <taxon>Bacteria</taxon>
        <taxon>Pseudomonadati</taxon>
        <taxon>Pseudomonadota</taxon>
        <taxon>Betaproteobacteria</taxon>
        <taxon>Burkholderiales</taxon>
        <taxon>Burkholderiaceae</taxon>
        <taxon>Caballeronia</taxon>
    </lineage>
</organism>
<sequence>MRLSTINRNHNDGTGMPCSPPVTLTLDRGLQLLRAFHADRAPLTNGELAKRTGMSRSSVSRLIATLIHVGFVRRVAEGREFELAPGVFGVGHAYLSTNPITGVAEPLMQRLADRLDVSVALAVPDHLDMLYIAYRYTAGVSTLQLGVGSLLPMGVTAIGRAWLWKQPEASRNGYVEQLLAAAGPKARELRKSIESSFRDLDANGVCMAVGEYQRHAYGIALPVALGRPQTDMALSCGAVDVTRDIASIRARVVPALRETAQELASLLEHLVIPKYGRAAPV</sequence>
<proteinExistence type="predicted"/>
<dbReference type="InterPro" id="IPR036390">
    <property type="entry name" value="WH_DNA-bd_sf"/>
</dbReference>
<name>A0A158DA00_9BURK</name>
<evidence type="ECO:0000259" key="5">
    <source>
        <dbReference type="PROSITE" id="PS51077"/>
    </source>
</evidence>
<feature type="region of interest" description="Disordered" evidence="4">
    <location>
        <begin position="1"/>
        <end position="20"/>
    </location>
</feature>
<dbReference type="PROSITE" id="PS51077">
    <property type="entry name" value="HTH_ICLR"/>
    <property type="match status" value="1"/>
</dbReference>
<evidence type="ECO:0000256" key="4">
    <source>
        <dbReference type="SAM" id="MobiDB-lite"/>
    </source>
</evidence>
<dbReference type="PANTHER" id="PTHR30136">
    <property type="entry name" value="HELIX-TURN-HELIX TRANSCRIPTIONAL REGULATOR, ICLR FAMILY"/>
    <property type="match status" value="1"/>
</dbReference>
<evidence type="ECO:0000256" key="1">
    <source>
        <dbReference type="ARBA" id="ARBA00023015"/>
    </source>
</evidence>
<dbReference type="PROSITE" id="PS51078">
    <property type="entry name" value="ICLR_ED"/>
    <property type="match status" value="1"/>
</dbReference>
<evidence type="ECO:0000259" key="6">
    <source>
        <dbReference type="PROSITE" id="PS51078"/>
    </source>
</evidence>
<gene>
    <name evidence="7" type="ORF">AWB75_06432</name>
</gene>
<keyword evidence="8" id="KW-1185">Reference proteome</keyword>
<dbReference type="Pfam" id="PF01614">
    <property type="entry name" value="IclR_C"/>
    <property type="match status" value="1"/>
</dbReference>
<dbReference type="SMART" id="SM00346">
    <property type="entry name" value="HTH_ICLR"/>
    <property type="match status" value="1"/>
</dbReference>
<dbReference type="SUPFAM" id="SSF55781">
    <property type="entry name" value="GAF domain-like"/>
    <property type="match status" value="1"/>
</dbReference>
<evidence type="ECO:0000256" key="3">
    <source>
        <dbReference type="ARBA" id="ARBA00023163"/>
    </source>
</evidence>
<feature type="domain" description="IclR-ED" evidence="6">
    <location>
        <begin position="86"/>
        <end position="269"/>
    </location>
</feature>
<keyword evidence="2" id="KW-0238">DNA-binding</keyword>
<keyword evidence="3" id="KW-0804">Transcription</keyword>
<dbReference type="PANTHER" id="PTHR30136:SF33">
    <property type="entry name" value="TRANSCRIPTIONAL REGULATORY PROTEIN"/>
    <property type="match status" value="1"/>
</dbReference>
<dbReference type="InterPro" id="IPR029016">
    <property type="entry name" value="GAF-like_dom_sf"/>
</dbReference>
<dbReference type="Pfam" id="PF09339">
    <property type="entry name" value="HTH_IclR"/>
    <property type="match status" value="1"/>
</dbReference>
<dbReference type="EMBL" id="FCOF02000056">
    <property type="protein sequence ID" value="SAK91388.1"/>
    <property type="molecule type" value="Genomic_DNA"/>
</dbReference>
<dbReference type="InterPro" id="IPR005471">
    <property type="entry name" value="Tscrpt_reg_IclR_N"/>
</dbReference>
<protein>
    <submittedName>
        <fullName evidence="7">IclR family transcriptional regulator</fullName>
    </submittedName>
</protein>
<dbReference type="GO" id="GO:0003700">
    <property type="term" value="F:DNA-binding transcription factor activity"/>
    <property type="evidence" value="ECO:0007669"/>
    <property type="project" value="TreeGrafter"/>
</dbReference>
<dbReference type="Gene3D" id="3.30.450.40">
    <property type="match status" value="1"/>
</dbReference>
<dbReference type="InterPro" id="IPR050707">
    <property type="entry name" value="HTH_MetabolicPath_Reg"/>
</dbReference>
<dbReference type="GO" id="GO:0003677">
    <property type="term" value="F:DNA binding"/>
    <property type="evidence" value="ECO:0007669"/>
    <property type="project" value="UniProtKB-KW"/>
</dbReference>
<accession>A0A158DA00</accession>
<reference evidence="7" key="1">
    <citation type="submission" date="2016-01" db="EMBL/GenBank/DDBJ databases">
        <authorList>
            <person name="Peeters C."/>
        </authorList>
    </citation>
    <scope>NUCLEOTIDE SEQUENCE [LARGE SCALE GENOMIC DNA]</scope>
    <source>
        <strain evidence="7">LMG 29318</strain>
    </source>
</reference>
<feature type="domain" description="HTH iclR-type" evidence="5">
    <location>
        <begin position="23"/>
        <end position="85"/>
    </location>
</feature>